<keyword evidence="5" id="KW-0804">Transcription</keyword>
<keyword evidence="6" id="KW-0539">Nucleus</keyword>
<proteinExistence type="predicted"/>
<keyword evidence="2" id="KW-0862">Zinc</keyword>
<evidence type="ECO:0000256" key="2">
    <source>
        <dbReference type="ARBA" id="ARBA00022833"/>
    </source>
</evidence>
<dbReference type="CDD" id="cd12148">
    <property type="entry name" value="fungal_TF_MHR"/>
    <property type="match status" value="1"/>
</dbReference>
<dbReference type="PANTHER" id="PTHR31313:SF85">
    <property type="entry name" value="ZN(II)2CYS6 TRANSCRIPTION FACTOR (EUROFUNG)"/>
    <property type="match status" value="1"/>
</dbReference>
<evidence type="ECO:0000256" key="5">
    <source>
        <dbReference type="ARBA" id="ARBA00023163"/>
    </source>
</evidence>
<name>A0ABP0D0L3_9PEZI</name>
<organism evidence="7 8">
    <name type="scientific">Sporothrix bragantina</name>
    <dbReference type="NCBI Taxonomy" id="671064"/>
    <lineage>
        <taxon>Eukaryota</taxon>
        <taxon>Fungi</taxon>
        <taxon>Dikarya</taxon>
        <taxon>Ascomycota</taxon>
        <taxon>Pezizomycotina</taxon>
        <taxon>Sordariomycetes</taxon>
        <taxon>Sordariomycetidae</taxon>
        <taxon>Ophiostomatales</taxon>
        <taxon>Ophiostomataceae</taxon>
        <taxon>Sporothrix</taxon>
    </lineage>
</organism>
<dbReference type="Proteomes" id="UP001642406">
    <property type="component" value="Unassembled WGS sequence"/>
</dbReference>
<gene>
    <name evidence="7" type="ORF">SBRCBS47491_010214</name>
</gene>
<sequence>MYDPLQHSTGAQVRHCVLEQEAALNQWWAELPVFLKIDVHGLPLLSPPSHIDTMNARRFQLAVFLIVMYRPMLSHAPNPSHFVECVASATAIVCIYDLFCRTFHDEASCVLSLNYSVYIAASVFLLQVQALASNSNEQAIRCLEFCIRVLQRARLVNPTISSDLSLITTATDELGIDTSNLAPLIYSAPTFTTPVAATQGQPNPGATTLMPSTPVPFQLFRKTALARYCQHFSSTTSTTWRYLRKCSRRFRRWSRSQHK</sequence>
<protein>
    <recommendedName>
        <fullName evidence="9">Transcription factor domain-containing protein</fullName>
    </recommendedName>
</protein>
<evidence type="ECO:0000256" key="3">
    <source>
        <dbReference type="ARBA" id="ARBA00023015"/>
    </source>
</evidence>
<evidence type="ECO:0000256" key="1">
    <source>
        <dbReference type="ARBA" id="ARBA00022723"/>
    </source>
</evidence>
<comment type="caution">
    <text evidence="7">The sequence shown here is derived from an EMBL/GenBank/DDBJ whole genome shotgun (WGS) entry which is preliminary data.</text>
</comment>
<keyword evidence="4" id="KW-0238">DNA-binding</keyword>
<evidence type="ECO:0000313" key="8">
    <source>
        <dbReference type="Proteomes" id="UP001642406"/>
    </source>
</evidence>
<accession>A0ABP0D0L3</accession>
<keyword evidence="3" id="KW-0805">Transcription regulation</keyword>
<dbReference type="PANTHER" id="PTHR31313">
    <property type="entry name" value="TY1 ENHANCER ACTIVATOR"/>
    <property type="match status" value="1"/>
</dbReference>
<evidence type="ECO:0000256" key="6">
    <source>
        <dbReference type="ARBA" id="ARBA00023242"/>
    </source>
</evidence>
<keyword evidence="1" id="KW-0479">Metal-binding</keyword>
<evidence type="ECO:0000256" key="4">
    <source>
        <dbReference type="ARBA" id="ARBA00023125"/>
    </source>
</evidence>
<evidence type="ECO:0000313" key="7">
    <source>
        <dbReference type="EMBL" id="CAK7237940.1"/>
    </source>
</evidence>
<dbReference type="EMBL" id="CAWUHC010000230">
    <property type="protein sequence ID" value="CAK7237940.1"/>
    <property type="molecule type" value="Genomic_DNA"/>
</dbReference>
<reference evidence="7 8" key="1">
    <citation type="submission" date="2024-01" db="EMBL/GenBank/DDBJ databases">
        <authorList>
            <person name="Allen C."/>
            <person name="Tagirdzhanova G."/>
        </authorList>
    </citation>
    <scope>NUCLEOTIDE SEQUENCE [LARGE SCALE GENOMIC DNA]</scope>
</reference>
<evidence type="ECO:0008006" key="9">
    <source>
        <dbReference type="Google" id="ProtNLM"/>
    </source>
</evidence>
<dbReference type="InterPro" id="IPR051615">
    <property type="entry name" value="Transcr_Regulatory_Elem"/>
</dbReference>
<keyword evidence="8" id="KW-1185">Reference proteome</keyword>